<proteinExistence type="predicted"/>
<feature type="transmembrane region" description="Helical" evidence="5">
    <location>
        <begin position="110"/>
        <end position="127"/>
    </location>
</feature>
<feature type="transmembrane region" description="Helical" evidence="5">
    <location>
        <begin position="222"/>
        <end position="242"/>
    </location>
</feature>
<dbReference type="PANTHER" id="PTHR37422">
    <property type="entry name" value="TEICHURONIC ACID BIOSYNTHESIS PROTEIN TUAE"/>
    <property type="match status" value="1"/>
</dbReference>
<feature type="transmembrane region" description="Helical" evidence="5">
    <location>
        <begin position="31"/>
        <end position="49"/>
    </location>
</feature>
<evidence type="ECO:0000259" key="6">
    <source>
        <dbReference type="Pfam" id="PF04932"/>
    </source>
</evidence>
<accession>A0ABV9T536</accession>
<keyword evidence="2 5" id="KW-0812">Transmembrane</keyword>
<feature type="transmembrane region" description="Helical" evidence="5">
    <location>
        <begin position="7"/>
        <end position="25"/>
    </location>
</feature>
<evidence type="ECO:0000256" key="2">
    <source>
        <dbReference type="ARBA" id="ARBA00022692"/>
    </source>
</evidence>
<evidence type="ECO:0000313" key="7">
    <source>
        <dbReference type="EMBL" id="MFC4873275.1"/>
    </source>
</evidence>
<dbReference type="InterPro" id="IPR051533">
    <property type="entry name" value="WaaL-like"/>
</dbReference>
<dbReference type="EMBL" id="JBHSJJ010000009">
    <property type="protein sequence ID" value="MFC4873275.1"/>
    <property type="molecule type" value="Genomic_DNA"/>
</dbReference>
<dbReference type="RefSeq" id="WP_377065967.1">
    <property type="nucleotide sequence ID" value="NZ_JBHSJJ010000009.1"/>
</dbReference>
<dbReference type="Pfam" id="PF04932">
    <property type="entry name" value="Wzy_C"/>
    <property type="match status" value="1"/>
</dbReference>
<dbReference type="InterPro" id="IPR007016">
    <property type="entry name" value="O-antigen_ligase-rel_domated"/>
</dbReference>
<feature type="transmembrane region" description="Helical" evidence="5">
    <location>
        <begin position="80"/>
        <end position="98"/>
    </location>
</feature>
<feature type="transmembrane region" description="Helical" evidence="5">
    <location>
        <begin position="422"/>
        <end position="438"/>
    </location>
</feature>
<keyword evidence="8" id="KW-1185">Reference proteome</keyword>
<dbReference type="PANTHER" id="PTHR37422:SF13">
    <property type="entry name" value="LIPOPOLYSACCHARIDE BIOSYNTHESIS PROTEIN PA4999-RELATED"/>
    <property type="match status" value="1"/>
</dbReference>
<name>A0ABV9T536_9BACT</name>
<feature type="transmembrane region" description="Helical" evidence="5">
    <location>
        <begin position="383"/>
        <end position="410"/>
    </location>
</feature>
<feature type="domain" description="O-antigen ligase-related" evidence="6">
    <location>
        <begin position="255"/>
        <end position="395"/>
    </location>
</feature>
<evidence type="ECO:0000256" key="5">
    <source>
        <dbReference type="SAM" id="Phobius"/>
    </source>
</evidence>
<feature type="transmembrane region" description="Helical" evidence="5">
    <location>
        <begin position="167"/>
        <end position="184"/>
    </location>
</feature>
<sequence>MDYTKRNIFLPVAALMAAFTMGVFIVSTGLIGVATLAFIPFGLLFFWYMMTHPNKAIYATVIFAFVSIGASRYIPNIPLGLTVDFGLILALISGAFHTRIKTDFSKIKNGLMLVCAIWMVYNIVQIINPEARSMAAWTYAVRGSALYMVLTVPLTLLYAPRAKDLDIFIKLILFFSILAALWGLKQHFIGLDNAETGWLDQGPRSTHVLFGNLRIFSFFSDAGQFGAGIAHAGVIAAVLAMGPFKLKLRMVSALCALLFFYLMVLSGTRGALMVPLAGFLVYFGASKNYKIMVLGLVALGTVFLFLKFSTLGNDYYQIRRMRSALDPQDASLNVRKVNQRKMAEYLKTRPFGGGIGTSGYWGQRFSPGTFLADTPNDSWFVKIWAETGIVGLSLYTLILLYIGLMALFKIWKVENPQLRQKLLALLAGYVGIAMASIGNPLLGQMPTGIVLYMSWAYLFLAQDMDRGLLDKSLNPPKNG</sequence>
<protein>
    <submittedName>
        <fullName evidence="7">O-antigen ligase family protein</fullName>
    </submittedName>
</protein>
<evidence type="ECO:0000313" key="8">
    <source>
        <dbReference type="Proteomes" id="UP001595818"/>
    </source>
</evidence>
<feature type="transmembrane region" description="Helical" evidence="5">
    <location>
        <begin position="254"/>
        <end position="285"/>
    </location>
</feature>
<feature type="transmembrane region" description="Helical" evidence="5">
    <location>
        <begin position="139"/>
        <end position="160"/>
    </location>
</feature>
<evidence type="ECO:0000256" key="4">
    <source>
        <dbReference type="ARBA" id="ARBA00023136"/>
    </source>
</evidence>
<evidence type="ECO:0000256" key="1">
    <source>
        <dbReference type="ARBA" id="ARBA00004141"/>
    </source>
</evidence>
<evidence type="ECO:0000256" key="3">
    <source>
        <dbReference type="ARBA" id="ARBA00022989"/>
    </source>
</evidence>
<feature type="transmembrane region" description="Helical" evidence="5">
    <location>
        <begin position="291"/>
        <end position="312"/>
    </location>
</feature>
<feature type="transmembrane region" description="Helical" evidence="5">
    <location>
        <begin position="56"/>
        <end position="74"/>
    </location>
</feature>
<organism evidence="7 8">
    <name type="scientific">Negadavirga shengliensis</name>
    <dbReference type="NCBI Taxonomy" id="1389218"/>
    <lineage>
        <taxon>Bacteria</taxon>
        <taxon>Pseudomonadati</taxon>
        <taxon>Bacteroidota</taxon>
        <taxon>Cytophagia</taxon>
        <taxon>Cytophagales</taxon>
        <taxon>Cyclobacteriaceae</taxon>
        <taxon>Negadavirga</taxon>
    </lineage>
</organism>
<comment type="caution">
    <text evidence="7">The sequence shown here is derived from an EMBL/GenBank/DDBJ whole genome shotgun (WGS) entry which is preliminary data.</text>
</comment>
<keyword evidence="7" id="KW-0436">Ligase</keyword>
<comment type="subcellular location">
    <subcellularLocation>
        <location evidence="1">Membrane</location>
        <topology evidence="1">Multi-pass membrane protein</topology>
    </subcellularLocation>
</comment>
<gene>
    <name evidence="7" type="ORF">ACFPFU_16360</name>
</gene>
<dbReference type="GO" id="GO:0016874">
    <property type="term" value="F:ligase activity"/>
    <property type="evidence" value="ECO:0007669"/>
    <property type="project" value="UniProtKB-KW"/>
</dbReference>
<keyword evidence="4 5" id="KW-0472">Membrane</keyword>
<keyword evidence="3 5" id="KW-1133">Transmembrane helix</keyword>
<dbReference type="Proteomes" id="UP001595818">
    <property type="component" value="Unassembled WGS sequence"/>
</dbReference>
<reference evidence="8" key="1">
    <citation type="journal article" date="2019" name="Int. J. Syst. Evol. Microbiol.">
        <title>The Global Catalogue of Microorganisms (GCM) 10K type strain sequencing project: providing services to taxonomists for standard genome sequencing and annotation.</title>
        <authorList>
            <consortium name="The Broad Institute Genomics Platform"/>
            <consortium name="The Broad Institute Genome Sequencing Center for Infectious Disease"/>
            <person name="Wu L."/>
            <person name="Ma J."/>
        </authorList>
    </citation>
    <scope>NUCLEOTIDE SEQUENCE [LARGE SCALE GENOMIC DNA]</scope>
    <source>
        <strain evidence="8">CGMCC 4.7466</strain>
    </source>
</reference>